<sequence length="453" mass="51544">MHSVDMGLSILFQLGYELTSPATSKEILPLMKQKQQDLAVPDDVLLSYTKMTDTRHLMAMKCLAKLEMTTAMVKPSLHPIVTFKMIELTVDYGLSPTTPVGFAYFAGLLLKHGEMQAGCRFAKLAMQMLDQLGSKEVAGEIIFKSTQVLCFHLPLLSVNEYRLRGQEAALAAGDVSFACGLKLIYCVTMFWAGSNLSTVKDTYAKAGRYMKGQNHLTSYNCLLLSYHSILALLGESIEEEVMEDRLTNPYQRLTYHFQHMFLSFVLNVYNDMEQHAERFFECRKVFECKMSIWYAMHEFYGGLVSFRMYRETGDTFWLDRGKQCKSAVQRWAEHGSSWNFEQKHFLLEAEEHYCQFNFLAAQTSYDSAISSSRIHKFVNDEALASELAGFFYLKVGMSAESIQHLTCAHEKYIEWGASFKANAIFDFVQETFGGNSPYSSSIIAESYHDDQGS</sequence>
<proteinExistence type="predicted"/>
<gene>
    <name evidence="1" type="ORF">HJC23_012416</name>
</gene>
<organism evidence="1 2">
    <name type="scientific">Cyclotella cryptica</name>
    <dbReference type="NCBI Taxonomy" id="29204"/>
    <lineage>
        <taxon>Eukaryota</taxon>
        <taxon>Sar</taxon>
        <taxon>Stramenopiles</taxon>
        <taxon>Ochrophyta</taxon>
        <taxon>Bacillariophyta</taxon>
        <taxon>Coscinodiscophyceae</taxon>
        <taxon>Thalassiosirophycidae</taxon>
        <taxon>Stephanodiscales</taxon>
        <taxon>Stephanodiscaceae</taxon>
        <taxon>Cyclotella</taxon>
    </lineage>
</organism>
<reference evidence="1 2" key="1">
    <citation type="journal article" date="2020" name="G3 (Bethesda)">
        <title>Improved Reference Genome for Cyclotella cryptica CCMP332, a Model for Cell Wall Morphogenesis, Salinity Adaptation, and Lipid Production in Diatoms (Bacillariophyta).</title>
        <authorList>
            <person name="Roberts W.R."/>
            <person name="Downey K.M."/>
            <person name="Ruck E.C."/>
            <person name="Traller J.C."/>
            <person name="Alverson A.J."/>
        </authorList>
    </citation>
    <scope>NUCLEOTIDE SEQUENCE [LARGE SCALE GENOMIC DNA]</scope>
    <source>
        <strain evidence="1 2">CCMP332</strain>
    </source>
</reference>
<dbReference type="InterPro" id="IPR053159">
    <property type="entry name" value="Hybrid_Histidine_Kinase"/>
</dbReference>
<comment type="caution">
    <text evidence="1">The sequence shown here is derived from an EMBL/GenBank/DDBJ whole genome shotgun (WGS) entry which is preliminary data.</text>
</comment>
<accession>A0ABD3Q2U2</accession>
<name>A0ABD3Q2U2_9STRA</name>
<dbReference type="AlphaFoldDB" id="A0ABD3Q2U2"/>
<evidence type="ECO:0000313" key="1">
    <source>
        <dbReference type="EMBL" id="KAL3794291.1"/>
    </source>
</evidence>
<dbReference type="Proteomes" id="UP001516023">
    <property type="component" value="Unassembled WGS sequence"/>
</dbReference>
<keyword evidence="2" id="KW-1185">Reference proteome</keyword>
<evidence type="ECO:0000313" key="2">
    <source>
        <dbReference type="Proteomes" id="UP001516023"/>
    </source>
</evidence>
<dbReference type="EMBL" id="JABMIG020000082">
    <property type="protein sequence ID" value="KAL3794291.1"/>
    <property type="molecule type" value="Genomic_DNA"/>
</dbReference>
<protein>
    <submittedName>
        <fullName evidence="1">Uncharacterized protein</fullName>
    </submittedName>
</protein>
<dbReference type="PANTHER" id="PTHR43642:SF1">
    <property type="entry name" value="HYBRID SIGNAL TRANSDUCTION HISTIDINE KINASE G"/>
    <property type="match status" value="1"/>
</dbReference>
<dbReference type="PANTHER" id="PTHR43642">
    <property type="entry name" value="HYBRID SIGNAL TRANSDUCTION HISTIDINE KINASE G"/>
    <property type="match status" value="1"/>
</dbReference>